<keyword evidence="2" id="KW-1185">Reference proteome</keyword>
<reference evidence="1 2" key="1">
    <citation type="submission" date="2023-05" db="EMBL/GenBank/DDBJ databases">
        <title>Chelatococcus sp. nov., a moderately thermophilic bacterium isolated from hot spring microbial mat.</title>
        <authorList>
            <person name="Hu C.-J."/>
            <person name="Li W.-J."/>
        </authorList>
    </citation>
    <scope>NUCLEOTIDE SEQUENCE [LARGE SCALE GENOMIC DNA]</scope>
    <source>
        <strain evidence="1 2">SYSU G07232</strain>
    </source>
</reference>
<evidence type="ECO:0000313" key="1">
    <source>
        <dbReference type="EMBL" id="MDJ1159613.1"/>
    </source>
</evidence>
<dbReference type="EMBL" id="JASJEV010000011">
    <property type="protein sequence ID" value="MDJ1159613.1"/>
    <property type="molecule type" value="Genomic_DNA"/>
</dbReference>
<organism evidence="1 2">
    <name type="scientific">Chelatococcus albus</name>
    <dbReference type="NCBI Taxonomy" id="3047466"/>
    <lineage>
        <taxon>Bacteria</taxon>
        <taxon>Pseudomonadati</taxon>
        <taxon>Pseudomonadota</taxon>
        <taxon>Alphaproteobacteria</taxon>
        <taxon>Hyphomicrobiales</taxon>
        <taxon>Chelatococcaceae</taxon>
        <taxon>Chelatococcus</taxon>
    </lineage>
</organism>
<dbReference type="Proteomes" id="UP001321492">
    <property type="component" value="Unassembled WGS sequence"/>
</dbReference>
<name>A0ABT7AJT2_9HYPH</name>
<dbReference type="InterPro" id="IPR045442">
    <property type="entry name" value="DUF6505"/>
</dbReference>
<protein>
    <submittedName>
        <fullName evidence="1">DUF6505 family protein</fullName>
    </submittedName>
</protein>
<gene>
    <name evidence="1" type="ORF">QNA08_15415</name>
</gene>
<proteinExistence type="predicted"/>
<evidence type="ECO:0000313" key="2">
    <source>
        <dbReference type="Proteomes" id="UP001321492"/>
    </source>
</evidence>
<sequence>MAVKLLRTIRLDPSDAFVFERAAEPGEWAVSGAFLFWDLDPATLPAKARVAFRSGILGVASFAWSTLAVVTEATGADRAAAVETLARHLVERLGAPDLATAQAAAEEEVAYAESLCDHPPGTLVAVQRTTESGEMRERFRTLTPRADAPRDVFRAFEFFEVEEGQGPDETVDLLSLTKEGRA</sequence>
<dbReference type="Pfam" id="PF20115">
    <property type="entry name" value="DUF6505"/>
    <property type="match status" value="1"/>
</dbReference>
<accession>A0ABT7AJT2</accession>
<comment type="caution">
    <text evidence="1">The sequence shown here is derived from an EMBL/GenBank/DDBJ whole genome shotgun (WGS) entry which is preliminary data.</text>
</comment>